<evidence type="ECO:0000256" key="3">
    <source>
        <dbReference type="ARBA" id="ARBA00022777"/>
    </source>
</evidence>
<dbReference type="AlphaFoldDB" id="A0A0K1EIK2"/>
<evidence type="ECO:0000259" key="8">
    <source>
        <dbReference type="PROSITE" id="PS50011"/>
    </source>
</evidence>
<dbReference type="InterPro" id="IPR011009">
    <property type="entry name" value="Kinase-like_dom_sf"/>
</dbReference>
<dbReference type="SMART" id="SM00220">
    <property type="entry name" value="S_TKc"/>
    <property type="match status" value="1"/>
</dbReference>
<dbReference type="GO" id="GO:0004674">
    <property type="term" value="F:protein serine/threonine kinase activity"/>
    <property type="evidence" value="ECO:0007669"/>
    <property type="project" value="TreeGrafter"/>
</dbReference>
<keyword evidence="4 5" id="KW-0067">ATP-binding</keyword>
<dbReference type="Pfam" id="PF00069">
    <property type="entry name" value="Pkinase"/>
    <property type="match status" value="1"/>
</dbReference>
<dbReference type="PANTHER" id="PTHR43289:SF6">
    <property type="entry name" value="SERINE_THREONINE-PROTEIN KINASE NEKL-3"/>
    <property type="match status" value="1"/>
</dbReference>
<dbReference type="Proteomes" id="UP000067626">
    <property type="component" value="Chromosome"/>
</dbReference>
<dbReference type="Gene3D" id="1.10.510.10">
    <property type="entry name" value="Transferase(Phosphotransferase) domain 1"/>
    <property type="match status" value="1"/>
</dbReference>
<dbReference type="InterPro" id="IPR017441">
    <property type="entry name" value="Protein_kinase_ATP_BS"/>
</dbReference>
<dbReference type="RefSeq" id="WP_050432585.1">
    <property type="nucleotide sequence ID" value="NZ_CP012159.1"/>
</dbReference>
<dbReference type="CDD" id="cd14014">
    <property type="entry name" value="STKc_PknB_like"/>
    <property type="match status" value="1"/>
</dbReference>
<evidence type="ECO:0000256" key="4">
    <source>
        <dbReference type="ARBA" id="ARBA00022840"/>
    </source>
</evidence>
<accession>A0A0K1EIK2</accession>
<keyword evidence="1" id="KW-0808">Transferase</keyword>
<protein>
    <recommendedName>
        <fullName evidence="8">Protein kinase domain-containing protein</fullName>
    </recommendedName>
</protein>
<dbReference type="OrthoDB" id="5485854at2"/>
<evidence type="ECO:0000256" key="6">
    <source>
        <dbReference type="SAM" id="MobiDB-lite"/>
    </source>
</evidence>
<evidence type="ECO:0000313" key="9">
    <source>
        <dbReference type="EMBL" id="AKT40685.1"/>
    </source>
</evidence>
<feature type="compositionally biased region" description="Pro residues" evidence="6">
    <location>
        <begin position="472"/>
        <end position="487"/>
    </location>
</feature>
<keyword evidence="7" id="KW-1133">Transmembrane helix</keyword>
<gene>
    <name evidence="9" type="ORF">CMC5_048410</name>
</gene>
<dbReference type="STRING" id="52.CMC5_048410"/>
<keyword evidence="7" id="KW-0812">Transmembrane</keyword>
<evidence type="ECO:0000256" key="7">
    <source>
        <dbReference type="SAM" id="Phobius"/>
    </source>
</evidence>
<keyword evidence="7" id="KW-0472">Membrane</keyword>
<evidence type="ECO:0000256" key="5">
    <source>
        <dbReference type="PROSITE-ProRule" id="PRU10141"/>
    </source>
</evidence>
<dbReference type="Gene3D" id="3.30.200.20">
    <property type="entry name" value="Phosphorylase Kinase, domain 1"/>
    <property type="match status" value="1"/>
</dbReference>
<keyword evidence="10" id="KW-1185">Reference proteome</keyword>
<proteinExistence type="predicted"/>
<organism evidence="9 10">
    <name type="scientific">Chondromyces crocatus</name>
    <dbReference type="NCBI Taxonomy" id="52"/>
    <lineage>
        <taxon>Bacteria</taxon>
        <taxon>Pseudomonadati</taxon>
        <taxon>Myxococcota</taxon>
        <taxon>Polyangia</taxon>
        <taxon>Polyangiales</taxon>
        <taxon>Polyangiaceae</taxon>
        <taxon>Chondromyces</taxon>
    </lineage>
</organism>
<reference evidence="9 10" key="1">
    <citation type="submission" date="2015-07" db="EMBL/GenBank/DDBJ databases">
        <title>Genome analysis of myxobacterium Chondromyces crocatus Cm c5 reveals a high potential for natural compound synthesis and the genetic basis for the loss of fruiting body formation.</title>
        <authorList>
            <person name="Zaburannyi N."/>
            <person name="Bunk B."/>
            <person name="Maier J."/>
            <person name="Overmann J."/>
            <person name="Mueller R."/>
        </authorList>
    </citation>
    <scope>NUCLEOTIDE SEQUENCE [LARGE SCALE GENOMIC DNA]</scope>
    <source>
        <strain evidence="9 10">Cm c5</strain>
    </source>
</reference>
<keyword evidence="2 5" id="KW-0547">Nucleotide-binding</keyword>
<evidence type="ECO:0000313" key="10">
    <source>
        <dbReference type="Proteomes" id="UP000067626"/>
    </source>
</evidence>
<feature type="transmembrane region" description="Helical" evidence="7">
    <location>
        <begin position="532"/>
        <end position="555"/>
    </location>
</feature>
<dbReference type="InterPro" id="IPR000719">
    <property type="entry name" value="Prot_kinase_dom"/>
</dbReference>
<feature type="compositionally biased region" description="Low complexity" evidence="6">
    <location>
        <begin position="438"/>
        <end position="471"/>
    </location>
</feature>
<sequence>MTAVSQLIGQTVAGRFKITGVIGEGAMAAVYLGEQDSEPREVALKIMRPEMLGDATFVGRFRREAKAASRLDHPNTVKILDYGVDGRLPYIAMERLSGEDLFDLLAREQRLSERRAAQILISICRALEAAHGRGIVHRDLKPENIMIVPSPLAAGAEQVKVLDFGIAKLVETDAAPTNPGDAPPSSVGTVTLTRVGLTVGTPAYMSPEQCRGEAVDGRSDLYTCGILLYLLVTGRLPFPAVGSPWDIAMERLRRPPPAPSTYAPRIHPALEATILTALSMWPSQRHQSARELREELTNTLPDLATEPHSGLASIAVLDADTLPISIRNRQRAMVRSPLSERVEVGERRVEVGERRERSESTPPAAAPWLPKHFVADADGTSITPDRMRVIITASEIDAALDLEDGEPSLRTRLIPQSMAEEALGHLRAAPLRTERSRLAPSPERSRSAPSPERSRAAPPLERTRTTPSAQSTPPPPAPAPSPEPPALERPQLAPVRALPASDPPPRPELQAPLQRAHPTTRPPPPKHVSSTLAARLVVPLALLIGVALGLLAFFLMTR</sequence>
<name>A0A0K1EIK2_CHOCO</name>
<dbReference type="EMBL" id="CP012159">
    <property type="protein sequence ID" value="AKT40685.1"/>
    <property type="molecule type" value="Genomic_DNA"/>
</dbReference>
<dbReference type="SUPFAM" id="SSF56112">
    <property type="entry name" value="Protein kinase-like (PK-like)"/>
    <property type="match status" value="1"/>
</dbReference>
<dbReference type="PROSITE" id="PS00108">
    <property type="entry name" value="PROTEIN_KINASE_ST"/>
    <property type="match status" value="1"/>
</dbReference>
<keyword evidence="3" id="KW-0418">Kinase</keyword>
<evidence type="ECO:0000256" key="1">
    <source>
        <dbReference type="ARBA" id="ARBA00022679"/>
    </source>
</evidence>
<evidence type="ECO:0000256" key="2">
    <source>
        <dbReference type="ARBA" id="ARBA00022741"/>
    </source>
</evidence>
<dbReference type="PROSITE" id="PS00107">
    <property type="entry name" value="PROTEIN_KINASE_ATP"/>
    <property type="match status" value="1"/>
</dbReference>
<feature type="region of interest" description="Disordered" evidence="6">
    <location>
        <begin position="425"/>
        <end position="528"/>
    </location>
</feature>
<feature type="binding site" evidence="5">
    <location>
        <position position="45"/>
    </location>
    <ligand>
        <name>ATP</name>
        <dbReference type="ChEBI" id="CHEBI:30616"/>
    </ligand>
</feature>
<dbReference type="KEGG" id="ccro:CMC5_048410"/>
<dbReference type="PANTHER" id="PTHR43289">
    <property type="entry name" value="MITOGEN-ACTIVATED PROTEIN KINASE KINASE KINASE 20-RELATED"/>
    <property type="match status" value="1"/>
</dbReference>
<dbReference type="GO" id="GO:0005524">
    <property type="term" value="F:ATP binding"/>
    <property type="evidence" value="ECO:0007669"/>
    <property type="project" value="UniProtKB-UniRule"/>
</dbReference>
<dbReference type="PROSITE" id="PS50011">
    <property type="entry name" value="PROTEIN_KINASE_DOM"/>
    <property type="match status" value="1"/>
</dbReference>
<dbReference type="InterPro" id="IPR008271">
    <property type="entry name" value="Ser/Thr_kinase_AS"/>
</dbReference>
<feature type="domain" description="Protein kinase" evidence="8">
    <location>
        <begin position="16"/>
        <end position="297"/>
    </location>
</feature>